<gene>
    <name evidence="2" type="ORF">AVL57_08050</name>
    <name evidence="3" type="ORF">Q4527_18170</name>
</gene>
<evidence type="ECO:0000313" key="2">
    <source>
        <dbReference type="EMBL" id="AMJ73938.1"/>
    </source>
</evidence>
<protein>
    <submittedName>
        <fullName evidence="3">DUF1679 domain-containing protein</fullName>
    </submittedName>
</protein>
<proteinExistence type="predicted"/>
<dbReference type="Proteomes" id="UP000056750">
    <property type="component" value="Chromosome"/>
</dbReference>
<organism evidence="3 5">
    <name type="scientific">Alteromonas stellipolaris</name>
    <dbReference type="NCBI Taxonomy" id="233316"/>
    <lineage>
        <taxon>Bacteria</taxon>
        <taxon>Pseudomonadati</taxon>
        <taxon>Pseudomonadota</taxon>
        <taxon>Gammaproteobacteria</taxon>
        <taxon>Alteromonadales</taxon>
        <taxon>Alteromonadaceae</taxon>
        <taxon>Alteromonas/Salinimonas group</taxon>
        <taxon>Alteromonas</taxon>
    </lineage>
</organism>
<reference evidence="3" key="2">
    <citation type="submission" date="2023-07" db="EMBL/GenBank/DDBJ databases">
        <title>Genome content predicts the carbon catabolic preferences of heterotrophic bacteria.</title>
        <authorList>
            <person name="Gralka M."/>
        </authorList>
    </citation>
    <scope>NUCLEOTIDE SEQUENCE</scope>
    <source>
        <strain evidence="3">F2M12</strain>
    </source>
</reference>
<dbReference type="InterPro" id="IPR011009">
    <property type="entry name" value="Kinase-like_dom_sf"/>
</dbReference>
<dbReference type="SMART" id="SM00587">
    <property type="entry name" value="CHK"/>
    <property type="match status" value="1"/>
</dbReference>
<evidence type="ECO:0000313" key="3">
    <source>
        <dbReference type="EMBL" id="MDO6579329.1"/>
    </source>
</evidence>
<dbReference type="Pfam" id="PF07914">
    <property type="entry name" value="DUF1679"/>
    <property type="match status" value="1"/>
</dbReference>
<dbReference type="PANTHER" id="PTHR11012:SF30">
    <property type="entry name" value="PROTEIN KINASE-LIKE DOMAIN-CONTAINING"/>
    <property type="match status" value="1"/>
</dbReference>
<dbReference type="EMBL" id="JAUOQI010000018">
    <property type="protein sequence ID" value="MDO6579329.1"/>
    <property type="molecule type" value="Genomic_DNA"/>
</dbReference>
<dbReference type="RefSeq" id="WP_057792390.1">
    <property type="nucleotide sequence ID" value="NZ_CP013926.1"/>
</dbReference>
<name>A0AAW7Z6X9_9ALTE</name>
<evidence type="ECO:0000313" key="5">
    <source>
        <dbReference type="Proteomes" id="UP001170717"/>
    </source>
</evidence>
<dbReference type="Proteomes" id="UP001170717">
    <property type="component" value="Unassembled WGS sequence"/>
</dbReference>
<dbReference type="AlphaFoldDB" id="A0AAW7Z6X9"/>
<dbReference type="EMBL" id="CP013926">
    <property type="protein sequence ID" value="AMJ73938.1"/>
    <property type="molecule type" value="Genomic_DNA"/>
</dbReference>
<dbReference type="InterPro" id="IPR015897">
    <property type="entry name" value="CHK_kinase-like"/>
</dbReference>
<dbReference type="Gene3D" id="3.90.1200.10">
    <property type="match status" value="1"/>
</dbReference>
<dbReference type="InterPro" id="IPR012877">
    <property type="entry name" value="Dhs-27"/>
</dbReference>
<feature type="domain" description="CHK kinase-like" evidence="1">
    <location>
        <begin position="151"/>
        <end position="308"/>
    </location>
</feature>
<reference evidence="2 4" key="1">
    <citation type="submission" date="2015-12" db="EMBL/GenBank/DDBJ databases">
        <title>Intraspecies pangenome expansion in the marine bacterium Alteromonas.</title>
        <authorList>
            <person name="Lopez-Perez M."/>
            <person name="Rodriguez-Valera F."/>
        </authorList>
    </citation>
    <scope>NUCLEOTIDE SEQUENCE [LARGE SCALE GENOMIC DNA]</scope>
    <source>
        <strain evidence="2 4">LMG 21861</strain>
    </source>
</reference>
<dbReference type="KEGG" id="asq:AVL57_08050"/>
<accession>A0AAW7Z6X9</accession>
<dbReference type="PANTHER" id="PTHR11012">
    <property type="entry name" value="PROTEIN KINASE-LIKE DOMAIN-CONTAINING"/>
    <property type="match status" value="1"/>
</dbReference>
<keyword evidence="4" id="KW-1185">Reference proteome</keyword>
<evidence type="ECO:0000259" key="1">
    <source>
        <dbReference type="SMART" id="SM00587"/>
    </source>
</evidence>
<evidence type="ECO:0000313" key="4">
    <source>
        <dbReference type="Proteomes" id="UP000056750"/>
    </source>
</evidence>
<sequence>MDKVKPSLIDWLARATNKEVHSPLLIQSLWSGYGACFRATLFDNADNSLTPVVAKCVQPSLEISHPKGWQSNTSHLRKCRSFEVEHYFYTQLQPSTNANCLTPTCLAAASETSVTSNTPANSAANLDAKAVINVDNNLESSGDNNSSAHILVMGDLVDAGYTQCATSLSVKQAQSVLRWLAAFHARFMGIVDPHVWPEGTYWHLSTRQDEWQAMEDSPLKKEANRLSTQLSSARFQTLLHGDAKVANFCFTPDFSQCAGVDFQYTGLGVGMKDVAYFIGSALSESDQRAHTTSCLDYYFDCLGSQLIGTQYEFQYPEIEQEWRALYPTACADFNRFLAGWSPDHWKINGELTRQTNIALATLI</sequence>
<dbReference type="SUPFAM" id="SSF56112">
    <property type="entry name" value="Protein kinase-like (PK-like)"/>
    <property type="match status" value="1"/>
</dbReference>